<feature type="chain" id="PRO_5037363077" evidence="1">
    <location>
        <begin position="23"/>
        <end position="177"/>
    </location>
</feature>
<protein>
    <submittedName>
        <fullName evidence="2">DUF4154 domain-containing protein</fullName>
    </submittedName>
</protein>
<sequence>MITKIFLLFITSSLFLTPLSMADGANVKDIKVAYIYNFIRYINWPDSHYHDDLFHICVHEKSDLITNLEVLEKKSVKSKPIKLILISNKTEKLARCEVLVLPKLNQQELKMYTDYAAPSNILTISDTQGYAKLNVMINLIVLNNKIKFEVNLHEVDTTQLTISSSLLKLAKIVKNEE</sequence>
<proteinExistence type="predicted"/>
<dbReference type="Proteomes" id="UP000671852">
    <property type="component" value="Chromosome"/>
</dbReference>
<dbReference type="Pfam" id="PF13689">
    <property type="entry name" value="DUF4154"/>
    <property type="match status" value="1"/>
</dbReference>
<organism evidence="2 3">
    <name type="scientific">Sulfurimonas aquatica</name>
    <dbReference type="NCBI Taxonomy" id="2672570"/>
    <lineage>
        <taxon>Bacteria</taxon>
        <taxon>Pseudomonadati</taxon>
        <taxon>Campylobacterota</taxon>
        <taxon>Epsilonproteobacteria</taxon>
        <taxon>Campylobacterales</taxon>
        <taxon>Sulfurimonadaceae</taxon>
        <taxon>Sulfurimonas</taxon>
    </lineage>
</organism>
<name>A0A975GCT3_9BACT</name>
<reference evidence="2" key="1">
    <citation type="submission" date="2019-11" db="EMBL/GenBank/DDBJ databases">
        <authorList>
            <person name="Kojima H."/>
        </authorList>
    </citation>
    <scope>NUCLEOTIDE SEQUENCE</scope>
    <source>
        <strain evidence="2">H1576</strain>
    </source>
</reference>
<keyword evidence="1" id="KW-0732">Signal</keyword>
<reference evidence="2" key="2">
    <citation type="submission" date="2021-04" db="EMBL/GenBank/DDBJ databases">
        <title>Isolation and characterization of a novel species of the genus Sulfurimonas.</title>
        <authorList>
            <person name="Fukui M."/>
        </authorList>
    </citation>
    <scope>NUCLEOTIDE SEQUENCE</scope>
    <source>
        <strain evidence="2">H1576</strain>
    </source>
</reference>
<accession>A0A975GCT3</accession>
<evidence type="ECO:0000313" key="3">
    <source>
        <dbReference type="Proteomes" id="UP000671852"/>
    </source>
</evidence>
<dbReference type="KEGG" id="saqt:GJV85_07910"/>
<dbReference type="RefSeq" id="WP_207560853.1">
    <property type="nucleotide sequence ID" value="NZ_CP046072.1"/>
</dbReference>
<feature type="signal peptide" evidence="1">
    <location>
        <begin position="1"/>
        <end position="22"/>
    </location>
</feature>
<evidence type="ECO:0000313" key="2">
    <source>
        <dbReference type="EMBL" id="QSZ42036.1"/>
    </source>
</evidence>
<evidence type="ECO:0000256" key="1">
    <source>
        <dbReference type="SAM" id="SignalP"/>
    </source>
</evidence>
<dbReference type="InterPro" id="IPR025293">
    <property type="entry name" value="YfiR/HmsC-like"/>
</dbReference>
<gene>
    <name evidence="2" type="ORF">GJV85_07910</name>
</gene>
<dbReference type="AlphaFoldDB" id="A0A975GCT3"/>
<keyword evidence="3" id="KW-1185">Reference proteome</keyword>
<dbReference type="EMBL" id="CP046072">
    <property type="protein sequence ID" value="QSZ42036.1"/>
    <property type="molecule type" value="Genomic_DNA"/>
</dbReference>